<sequence>MKLEIQNLRFGYNSNPVLKSVNMVAEPMVTAIIGPNAVGKSTLLKCICGILKAEGSIIFNGKDLKAYRKDEVIKAISYLPQESSTSTVMTVLEATLLGKINSLGWRIKDEDLSASMDTLEKLGIGDLAMRPMNELSGGQKQMVSIAQSIIRKPKVLLMDEPTNSLDLQKQLELFDVIQNITEENGMTTIVALHDLNLASRYAGNVVLMNGGKIVAAGSPASVITEAMIRKVYGVNARVTLDGEGIPQIIPVNSMRKCGIKKVIMG</sequence>
<dbReference type="SUPFAM" id="SSF52540">
    <property type="entry name" value="P-loop containing nucleoside triphosphate hydrolases"/>
    <property type="match status" value="1"/>
</dbReference>
<keyword evidence="3 10" id="KW-0067">ATP-binding</keyword>
<dbReference type="InterPro" id="IPR003593">
    <property type="entry name" value="AAA+_ATPase"/>
</dbReference>
<dbReference type="EMBL" id="CP009528">
    <property type="protein sequence ID" value="AKB56031.1"/>
    <property type="molecule type" value="Genomic_DNA"/>
</dbReference>
<dbReference type="GeneID" id="24846354"/>
<dbReference type="PROSITE" id="PS00211">
    <property type="entry name" value="ABC_TRANSPORTER_1"/>
    <property type="match status" value="1"/>
</dbReference>
<dbReference type="HOGENOM" id="CLU_000604_1_11_2"/>
<evidence type="ECO:0000256" key="4">
    <source>
        <dbReference type="ARBA" id="ARBA00050590"/>
    </source>
</evidence>
<dbReference type="STRING" id="1434108.MSBRM_3033"/>
<feature type="domain" description="ABC transporter" evidence="9">
    <location>
        <begin position="3"/>
        <end position="235"/>
    </location>
</feature>
<dbReference type="AlphaFoldDB" id="A0A0E3LP75"/>
<dbReference type="GO" id="GO:0005524">
    <property type="term" value="F:ATP binding"/>
    <property type="evidence" value="ECO:0007669"/>
    <property type="project" value="UniProtKB-KW"/>
</dbReference>
<dbReference type="Gene3D" id="3.40.50.300">
    <property type="entry name" value="P-loop containing nucleotide triphosphate hydrolases"/>
    <property type="match status" value="1"/>
</dbReference>
<comment type="catalytic activity">
    <reaction evidence="4">
        <text>an R-cob(III)alamin(out) + ATP + H2O = an R-cob(III)alamin(in) + ADP + phosphate + H(+)</text>
        <dbReference type="Rhea" id="RHEA:17873"/>
        <dbReference type="ChEBI" id="CHEBI:15377"/>
        <dbReference type="ChEBI" id="CHEBI:15378"/>
        <dbReference type="ChEBI" id="CHEBI:30616"/>
        <dbReference type="ChEBI" id="CHEBI:43474"/>
        <dbReference type="ChEBI" id="CHEBI:140785"/>
        <dbReference type="ChEBI" id="CHEBI:456216"/>
        <dbReference type="EC" id="7.6.2.8"/>
    </reaction>
</comment>
<protein>
    <recommendedName>
        <fullName evidence="7">Cobalamin import ATP-binding protein BtuD</fullName>
        <ecNumber evidence="6">7.6.2.8</ecNumber>
    </recommendedName>
    <alternativeName>
        <fullName evidence="8">Vitamin B12-transporting ATPase</fullName>
    </alternativeName>
</protein>
<keyword evidence="11" id="KW-1185">Reference proteome</keyword>
<dbReference type="GO" id="GO:0015420">
    <property type="term" value="F:ABC-type vitamin B12 transporter activity"/>
    <property type="evidence" value="ECO:0007669"/>
    <property type="project" value="UniProtKB-EC"/>
</dbReference>
<dbReference type="KEGG" id="mby:MSBRM_3033"/>
<evidence type="ECO:0000256" key="2">
    <source>
        <dbReference type="ARBA" id="ARBA00022741"/>
    </source>
</evidence>
<dbReference type="Pfam" id="PF00005">
    <property type="entry name" value="ABC_tran"/>
    <property type="match status" value="1"/>
</dbReference>
<keyword evidence="1" id="KW-0813">Transport</keyword>
<dbReference type="InterPro" id="IPR050153">
    <property type="entry name" value="Metal_Ion_Import_ABC"/>
</dbReference>
<evidence type="ECO:0000256" key="3">
    <source>
        <dbReference type="ARBA" id="ARBA00022840"/>
    </source>
</evidence>
<dbReference type="EC" id="7.6.2.8" evidence="6"/>
<dbReference type="Proteomes" id="UP000033033">
    <property type="component" value="Chromosome"/>
</dbReference>
<name>A0A0E3LP75_METBA</name>
<evidence type="ECO:0000256" key="1">
    <source>
        <dbReference type="ARBA" id="ARBA00022448"/>
    </source>
</evidence>
<comment type="function">
    <text evidence="5">Required for corrinoid utilization. Probably part of the ABC transporter complex BtuCDF involved in cobalamin (vitamin B12) import. Probably responsible for energy coupling to the transport system.</text>
</comment>
<evidence type="ECO:0000313" key="11">
    <source>
        <dbReference type="Proteomes" id="UP000033033"/>
    </source>
</evidence>
<evidence type="ECO:0000259" key="9">
    <source>
        <dbReference type="PROSITE" id="PS50893"/>
    </source>
</evidence>
<dbReference type="PROSITE" id="PS50893">
    <property type="entry name" value="ABC_TRANSPORTER_2"/>
    <property type="match status" value="1"/>
</dbReference>
<dbReference type="PANTHER" id="PTHR42734:SF21">
    <property type="entry name" value="IRON ABC TRANSPORTER, ATP-BINDING PROTEIN"/>
    <property type="match status" value="1"/>
</dbReference>
<evidence type="ECO:0000256" key="8">
    <source>
        <dbReference type="ARBA" id="ARBA00077139"/>
    </source>
</evidence>
<dbReference type="InterPro" id="IPR017871">
    <property type="entry name" value="ABC_transporter-like_CS"/>
</dbReference>
<proteinExistence type="predicted"/>
<evidence type="ECO:0000313" key="10">
    <source>
        <dbReference type="EMBL" id="AKB56031.1"/>
    </source>
</evidence>
<reference evidence="10 11" key="1">
    <citation type="submission" date="2014-07" db="EMBL/GenBank/DDBJ databases">
        <title>Methanogenic archaea and the global carbon cycle.</title>
        <authorList>
            <person name="Henriksen J.R."/>
            <person name="Luke J."/>
            <person name="Reinhart S."/>
            <person name="Benedict M.N."/>
            <person name="Youngblut N.D."/>
            <person name="Metcalf M.E."/>
            <person name="Whitaker R.J."/>
            <person name="Metcalf W.W."/>
        </authorList>
    </citation>
    <scope>NUCLEOTIDE SEQUENCE [LARGE SCALE GENOMIC DNA]</scope>
    <source>
        <strain evidence="10 11">MS</strain>
    </source>
</reference>
<dbReference type="SMART" id="SM00382">
    <property type="entry name" value="AAA"/>
    <property type="match status" value="1"/>
</dbReference>
<dbReference type="GO" id="GO:0016887">
    <property type="term" value="F:ATP hydrolysis activity"/>
    <property type="evidence" value="ECO:0007669"/>
    <property type="project" value="InterPro"/>
</dbReference>
<dbReference type="CDD" id="cd03214">
    <property type="entry name" value="ABC_Iron-Siderophores_B12_Hemin"/>
    <property type="match status" value="1"/>
</dbReference>
<dbReference type="PATRIC" id="fig|1434108.4.peg.3860"/>
<gene>
    <name evidence="10" type="ORF">MSBRM_3033</name>
</gene>
<dbReference type="FunFam" id="3.40.50.300:FF:000134">
    <property type="entry name" value="Iron-enterobactin ABC transporter ATP-binding protein"/>
    <property type="match status" value="1"/>
</dbReference>
<dbReference type="InterPro" id="IPR003439">
    <property type="entry name" value="ABC_transporter-like_ATP-bd"/>
</dbReference>
<accession>A0A0E3LP75</accession>
<dbReference type="RefSeq" id="WP_048156297.1">
    <property type="nucleotide sequence ID" value="NZ_CP009528.1"/>
</dbReference>
<evidence type="ECO:0000256" key="6">
    <source>
        <dbReference type="ARBA" id="ARBA00066387"/>
    </source>
</evidence>
<organism evidence="10 11">
    <name type="scientific">Methanosarcina barkeri MS</name>
    <dbReference type="NCBI Taxonomy" id="1434108"/>
    <lineage>
        <taxon>Archaea</taxon>
        <taxon>Methanobacteriati</taxon>
        <taxon>Methanobacteriota</taxon>
        <taxon>Stenosarchaea group</taxon>
        <taxon>Methanomicrobia</taxon>
        <taxon>Methanosarcinales</taxon>
        <taxon>Methanosarcinaceae</taxon>
        <taxon>Methanosarcina</taxon>
    </lineage>
</organism>
<dbReference type="PANTHER" id="PTHR42734">
    <property type="entry name" value="METAL TRANSPORT SYSTEM ATP-BINDING PROTEIN TM_0124-RELATED"/>
    <property type="match status" value="1"/>
</dbReference>
<dbReference type="InterPro" id="IPR027417">
    <property type="entry name" value="P-loop_NTPase"/>
</dbReference>
<evidence type="ECO:0000256" key="5">
    <source>
        <dbReference type="ARBA" id="ARBA00058960"/>
    </source>
</evidence>
<evidence type="ECO:0000256" key="7">
    <source>
        <dbReference type="ARBA" id="ARBA00073649"/>
    </source>
</evidence>
<keyword evidence="2" id="KW-0547">Nucleotide-binding</keyword>